<dbReference type="CDD" id="cd16936">
    <property type="entry name" value="HATPase_RsbW-like"/>
    <property type="match status" value="1"/>
</dbReference>
<evidence type="ECO:0000256" key="1">
    <source>
        <dbReference type="ARBA" id="ARBA00022527"/>
    </source>
</evidence>
<feature type="domain" description="Histidine kinase/HSP90-like ATPase" evidence="3">
    <location>
        <begin position="125"/>
        <end position="236"/>
    </location>
</feature>
<keyword evidence="4" id="KW-0067">ATP-binding</keyword>
<dbReference type="PANTHER" id="PTHR35526:SF3">
    <property type="entry name" value="ANTI-SIGMA-F FACTOR RSBW"/>
    <property type="match status" value="1"/>
</dbReference>
<keyword evidence="1" id="KW-0808">Transferase</keyword>
<evidence type="ECO:0000259" key="3">
    <source>
        <dbReference type="Pfam" id="PF13581"/>
    </source>
</evidence>
<dbReference type="SUPFAM" id="SSF55874">
    <property type="entry name" value="ATPase domain of HSP90 chaperone/DNA topoisomerase II/histidine kinase"/>
    <property type="match status" value="1"/>
</dbReference>
<keyword evidence="1" id="KW-0723">Serine/threonine-protein kinase</keyword>
<accession>A0A540W1X1</accession>
<dbReference type="OrthoDB" id="4326936at2"/>
<dbReference type="Proteomes" id="UP000319103">
    <property type="component" value="Unassembled WGS sequence"/>
</dbReference>
<dbReference type="GO" id="GO:0005524">
    <property type="term" value="F:ATP binding"/>
    <property type="evidence" value="ECO:0007669"/>
    <property type="project" value="UniProtKB-KW"/>
</dbReference>
<dbReference type="EMBL" id="VIGB01000003">
    <property type="protein sequence ID" value="TQF02957.1"/>
    <property type="molecule type" value="Genomic_DNA"/>
</dbReference>
<dbReference type="InterPro" id="IPR003594">
    <property type="entry name" value="HATPase_dom"/>
</dbReference>
<dbReference type="GO" id="GO:0004674">
    <property type="term" value="F:protein serine/threonine kinase activity"/>
    <property type="evidence" value="ECO:0007669"/>
    <property type="project" value="UniProtKB-KW"/>
</dbReference>
<evidence type="ECO:0000313" key="4">
    <source>
        <dbReference type="EMBL" id="TQF02957.1"/>
    </source>
</evidence>
<sequence length="241" mass="26652">MASSRRFVRSVCQVGRERGHPSPERGNLLRTGLSLTSRALWSMPYRSDGPSVTPSTRAVGARCPRTAEQPDAATSPVLAWLTATHPPTDDTHHSTSRRFPMCTFTLPNEPQNPQNATTPVPPDWSAARDELRELMTSAHWPIDLIHDAELALHELFVNAWKHGGSPAPIVVVALLVDRTLRTLRVTVADDSPTLPEQRTRTADPYELSGRGLHLVRSLTHRFGAEPRKRGGKAVWFELDAA</sequence>
<organism evidence="4 5">
    <name type="scientific">Kitasatospora acidiphila</name>
    <dbReference type="NCBI Taxonomy" id="2567942"/>
    <lineage>
        <taxon>Bacteria</taxon>
        <taxon>Bacillati</taxon>
        <taxon>Actinomycetota</taxon>
        <taxon>Actinomycetes</taxon>
        <taxon>Kitasatosporales</taxon>
        <taxon>Streptomycetaceae</taxon>
        <taxon>Kitasatospora</taxon>
    </lineage>
</organism>
<gene>
    <name evidence="4" type="ORF">E6W39_12675</name>
</gene>
<feature type="region of interest" description="Disordered" evidence="2">
    <location>
        <begin position="46"/>
        <end position="72"/>
    </location>
</feature>
<evidence type="ECO:0000313" key="5">
    <source>
        <dbReference type="Proteomes" id="UP000319103"/>
    </source>
</evidence>
<dbReference type="InterPro" id="IPR050267">
    <property type="entry name" value="Anti-sigma-factor_SerPK"/>
</dbReference>
<dbReference type="PANTHER" id="PTHR35526">
    <property type="entry name" value="ANTI-SIGMA-F FACTOR RSBW-RELATED"/>
    <property type="match status" value="1"/>
</dbReference>
<dbReference type="AlphaFoldDB" id="A0A540W1X1"/>
<dbReference type="InterPro" id="IPR036890">
    <property type="entry name" value="HATPase_C_sf"/>
</dbReference>
<name>A0A540W1X1_9ACTN</name>
<comment type="caution">
    <text evidence="4">The sequence shown here is derived from an EMBL/GenBank/DDBJ whole genome shotgun (WGS) entry which is preliminary data.</text>
</comment>
<dbReference type="Pfam" id="PF13581">
    <property type="entry name" value="HATPase_c_2"/>
    <property type="match status" value="1"/>
</dbReference>
<keyword evidence="5" id="KW-1185">Reference proteome</keyword>
<keyword evidence="1" id="KW-0418">Kinase</keyword>
<evidence type="ECO:0000256" key="2">
    <source>
        <dbReference type="SAM" id="MobiDB-lite"/>
    </source>
</evidence>
<proteinExistence type="predicted"/>
<dbReference type="Gene3D" id="3.30.565.10">
    <property type="entry name" value="Histidine kinase-like ATPase, C-terminal domain"/>
    <property type="match status" value="1"/>
</dbReference>
<protein>
    <submittedName>
        <fullName evidence="4">ATP-binding protein</fullName>
    </submittedName>
</protein>
<keyword evidence="4" id="KW-0547">Nucleotide-binding</keyword>
<reference evidence="4 5" key="1">
    <citation type="submission" date="2019-06" db="EMBL/GenBank/DDBJ databases">
        <title>Description of Kitasatospora acidophila sp. nov. isolated from pine grove soil, and reclassification of Streptomyces novaecaesareae to Kitasatospora novaeceasareae comb. nov.</title>
        <authorList>
            <person name="Kim M.J."/>
        </authorList>
    </citation>
    <scope>NUCLEOTIDE SEQUENCE [LARGE SCALE GENOMIC DNA]</scope>
    <source>
        <strain evidence="4 5">MMS16-CNU292</strain>
    </source>
</reference>